<keyword evidence="11" id="KW-1185">Reference proteome</keyword>
<comment type="catalytic activity">
    <reaction evidence="1">
        <text>ATP + protein L-histidine = ADP + protein N-phospho-L-histidine.</text>
        <dbReference type="EC" id="2.7.13.3"/>
    </reaction>
</comment>
<dbReference type="RefSeq" id="WP_157186814.1">
    <property type="nucleotide sequence ID" value="NZ_JBIAQY010000017.1"/>
</dbReference>
<keyword evidence="7" id="KW-0472">Membrane</keyword>
<feature type="domain" description="Nitrate/nitrite sensing protein" evidence="9">
    <location>
        <begin position="76"/>
        <end position="309"/>
    </location>
</feature>
<dbReference type="Gene3D" id="6.10.340.10">
    <property type="match status" value="1"/>
</dbReference>
<gene>
    <name evidence="10" type="ORF">ACFYXQ_36210</name>
</gene>
<evidence type="ECO:0000256" key="1">
    <source>
        <dbReference type="ARBA" id="ARBA00000085"/>
    </source>
</evidence>
<evidence type="ECO:0000256" key="2">
    <source>
        <dbReference type="ARBA" id="ARBA00012438"/>
    </source>
</evidence>
<dbReference type="PANTHER" id="PTHR45436">
    <property type="entry name" value="SENSOR HISTIDINE KINASE YKOH"/>
    <property type="match status" value="1"/>
</dbReference>
<dbReference type="InterPro" id="IPR050428">
    <property type="entry name" value="TCS_sensor_his_kinase"/>
</dbReference>
<sequence>MQFRRARLSPKGDKRRNPAARLLRPRTIRGQLIRVLVVSVVLVLALLGVVLTSEVRAYRDSGDTVHAVSLALSVQDLVHEIQRERGLTNGMLGGDAAMRQMLDAQRPATDRALLALNATLTADAPGTTEVRTALAQLTSLSSTRAEVDGQRIDRADAFAFYTNAVAALDRTRPGLDRASDPRIWRGLQALYALGDVKEFTGQERGFLTGVFAANAFQPGEYVQFLQIDAAKQAALAAFPRDATASQRALLDNAMHSPNATAAALSLAVAAAAQDGQLAELVQPGQWWTQTSTVIDAERDVQRSIGADIQHRAQDLRRISEITLIAYTAAALVALLILVALVVTGVRAIVRPLAALAREADEVAAQRLPALIAAWQQEDASDPDPPEPVRTPHNASNEIVSVAEAFDRLQTTAFELASAQALLRRNITESLGNLGRRNQNLLRRQLGLISEFEREELDPKTLSNMFQLDHLATRMRRNAESLLVLVGAASPRRWSEPIPLTDVIRAALSEVEDYRRVVLRRIDDVSISGSAVSELAHMLAELIENGLAFSPPDVEVEIYGRRLGQQYMLAVVDHGIGLPEDQLAAANARLRGDADFLVAPTRFLGHYVVGRLAKRLGIEVELTASPISGVAARILLPTTLIGSDVALAAARKLEPAQPVWTTVSLPPAERLPALEPVAQDLAELTPGRTAAAIPAAAPTGPQPDGYSGFDVPGWPATPAHSKARRELPEGSGRGREQPERPALNPDAVELGDRPDPFPTLPAGPLKKLLNTTAAQRHQLGGPKDTAPASDSNGVHYTDAAPDPEVQRTRNGLVKRAKKIPGTTAPAPVVGSSGPPAAPAVDRSPEQVRGMLTSFRAGHRRGLLDEAPAVPASIAQEETR</sequence>
<protein>
    <recommendedName>
        <fullName evidence="2">histidine kinase</fullName>
        <ecNumber evidence="2">2.7.13.3</ecNumber>
    </recommendedName>
</protein>
<feature type="region of interest" description="Disordered" evidence="6">
    <location>
        <begin position="692"/>
        <end position="843"/>
    </location>
</feature>
<keyword evidence="7" id="KW-0812">Transmembrane</keyword>
<proteinExistence type="predicted"/>
<keyword evidence="7" id="KW-1133">Transmembrane helix</keyword>
<accession>A0ABW6SA77</accession>
<dbReference type="InterPro" id="IPR003594">
    <property type="entry name" value="HATPase_dom"/>
</dbReference>
<evidence type="ECO:0000256" key="7">
    <source>
        <dbReference type="SAM" id="Phobius"/>
    </source>
</evidence>
<name>A0ABW6SA77_9NOCA</name>
<evidence type="ECO:0000256" key="4">
    <source>
        <dbReference type="ARBA" id="ARBA00022679"/>
    </source>
</evidence>
<dbReference type="InterPro" id="IPR036890">
    <property type="entry name" value="HATPase_C_sf"/>
</dbReference>
<feature type="region of interest" description="Disordered" evidence="6">
    <location>
        <begin position="857"/>
        <end position="878"/>
    </location>
</feature>
<keyword evidence="5" id="KW-0418">Kinase</keyword>
<feature type="transmembrane region" description="Helical" evidence="7">
    <location>
        <begin position="323"/>
        <end position="349"/>
    </location>
</feature>
<evidence type="ECO:0000313" key="10">
    <source>
        <dbReference type="EMBL" id="MFF3573220.1"/>
    </source>
</evidence>
<evidence type="ECO:0000256" key="5">
    <source>
        <dbReference type="ARBA" id="ARBA00022777"/>
    </source>
</evidence>
<keyword evidence="4" id="KW-0808">Transferase</keyword>
<dbReference type="SUPFAM" id="SSF55874">
    <property type="entry name" value="ATPase domain of HSP90 chaperone/DNA topoisomerase II/histidine kinase"/>
    <property type="match status" value="1"/>
</dbReference>
<feature type="compositionally biased region" description="Low complexity" evidence="6">
    <location>
        <begin position="692"/>
        <end position="702"/>
    </location>
</feature>
<feature type="compositionally biased region" description="Basic and acidic residues" evidence="6">
    <location>
        <begin position="723"/>
        <end position="738"/>
    </location>
</feature>
<evidence type="ECO:0000313" key="11">
    <source>
        <dbReference type="Proteomes" id="UP001601992"/>
    </source>
</evidence>
<evidence type="ECO:0000256" key="3">
    <source>
        <dbReference type="ARBA" id="ARBA00022553"/>
    </source>
</evidence>
<evidence type="ECO:0000259" key="9">
    <source>
        <dbReference type="Pfam" id="PF08376"/>
    </source>
</evidence>
<keyword evidence="3" id="KW-0597">Phosphoprotein</keyword>
<evidence type="ECO:0000256" key="6">
    <source>
        <dbReference type="SAM" id="MobiDB-lite"/>
    </source>
</evidence>
<dbReference type="PANTHER" id="PTHR45436:SF5">
    <property type="entry name" value="SENSOR HISTIDINE KINASE TRCS"/>
    <property type="match status" value="1"/>
</dbReference>
<reference evidence="10 11" key="1">
    <citation type="submission" date="2024-10" db="EMBL/GenBank/DDBJ databases">
        <title>The Natural Products Discovery Center: Release of the First 8490 Sequenced Strains for Exploring Actinobacteria Biosynthetic Diversity.</title>
        <authorList>
            <person name="Kalkreuter E."/>
            <person name="Kautsar S.A."/>
            <person name="Yang D."/>
            <person name="Bader C.D."/>
            <person name="Teijaro C.N."/>
            <person name="Fluegel L."/>
            <person name="Davis C.M."/>
            <person name="Simpson J.R."/>
            <person name="Lauterbach L."/>
            <person name="Steele A.D."/>
            <person name="Gui C."/>
            <person name="Meng S."/>
            <person name="Li G."/>
            <person name="Viehrig K."/>
            <person name="Ye F."/>
            <person name="Su P."/>
            <person name="Kiefer A.F."/>
            <person name="Nichols A."/>
            <person name="Cepeda A.J."/>
            <person name="Yan W."/>
            <person name="Fan B."/>
            <person name="Jiang Y."/>
            <person name="Adhikari A."/>
            <person name="Zheng C.-J."/>
            <person name="Schuster L."/>
            <person name="Cowan T.M."/>
            <person name="Smanski M.J."/>
            <person name="Chevrette M.G."/>
            <person name="De Carvalho L.P.S."/>
            <person name="Shen B."/>
        </authorList>
    </citation>
    <scope>NUCLEOTIDE SEQUENCE [LARGE SCALE GENOMIC DNA]</scope>
    <source>
        <strain evidence="10 11">NPDC002593</strain>
    </source>
</reference>
<dbReference type="Pfam" id="PF08376">
    <property type="entry name" value="NIT"/>
    <property type="match status" value="1"/>
</dbReference>
<evidence type="ECO:0000259" key="8">
    <source>
        <dbReference type="Pfam" id="PF02518"/>
    </source>
</evidence>
<dbReference type="Proteomes" id="UP001601992">
    <property type="component" value="Unassembled WGS sequence"/>
</dbReference>
<dbReference type="EC" id="2.7.13.3" evidence="2"/>
<dbReference type="Gene3D" id="3.30.565.10">
    <property type="entry name" value="Histidine kinase-like ATPase, C-terminal domain"/>
    <property type="match status" value="1"/>
</dbReference>
<dbReference type="InterPro" id="IPR013587">
    <property type="entry name" value="Nitrate/nitrite_sensing"/>
</dbReference>
<feature type="domain" description="Histidine kinase/HSP90-like ATPase" evidence="8">
    <location>
        <begin position="533"/>
        <end position="637"/>
    </location>
</feature>
<comment type="caution">
    <text evidence="10">The sequence shown here is derived from an EMBL/GenBank/DDBJ whole genome shotgun (WGS) entry which is preliminary data.</text>
</comment>
<organism evidence="10 11">
    <name type="scientific">Nocardia jiangxiensis</name>
    <dbReference type="NCBI Taxonomy" id="282685"/>
    <lineage>
        <taxon>Bacteria</taxon>
        <taxon>Bacillati</taxon>
        <taxon>Actinomycetota</taxon>
        <taxon>Actinomycetes</taxon>
        <taxon>Mycobacteriales</taxon>
        <taxon>Nocardiaceae</taxon>
        <taxon>Nocardia</taxon>
    </lineage>
</organism>
<dbReference type="Pfam" id="PF02518">
    <property type="entry name" value="HATPase_c"/>
    <property type="match status" value="1"/>
</dbReference>
<dbReference type="EMBL" id="JBIAQY010000017">
    <property type="protein sequence ID" value="MFF3573220.1"/>
    <property type="molecule type" value="Genomic_DNA"/>
</dbReference>